<keyword evidence="3" id="KW-1185">Reference proteome</keyword>
<proteinExistence type="predicted"/>
<dbReference type="Proteomes" id="UP001589789">
    <property type="component" value="Unassembled WGS sequence"/>
</dbReference>
<evidence type="ECO:0000313" key="2">
    <source>
        <dbReference type="EMBL" id="MFC0385143.1"/>
    </source>
</evidence>
<organism evidence="2 3">
    <name type="scientific">Muricoccus vinaceus</name>
    <dbReference type="NCBI Taxonomy" id="424704"/>
    <lineage>
        <taxon>Bacteria</taxon>
        <taxon>Pseudomonadati</taxon>
        <taxon>Pseudomonadota</taxon>
        <taxon>Alphaproteobacteria</taxon>
        <taxon>Acetobacterales</taxon>
        <taxon>Roseomonadaceae</taxon>
        <taxon>Muricoccus</taxon>
    </lineage>
</organism>
<accession>A0ABV6INF0</accession>
<evidence type="ECO:0000313" key="3">
    <source>
        <dbReference type="Proteomes" id="UP001589789"/>
    </source>
</evidence>
<comment type="caution">
    <text evidence="2">The sequence shown here is derived from an EMBL/GenBank/DDBJ whole genome shotgun (WGS) entry which is preliminary data.</text>
</comment>
<dbReference type="RefSeq" id="WP_377049299.1">
    <property type="nucleotide sequence ID" value="NZ_JBHLVZ010000003.1"/>
</dbReference>
<name>A0ABV6INF0_9PROT</name>
<gene>
    <name evidence="2" type="ORF">ACFFIC_06200</name>
</gene>
<dbReference type="EMBL" id="JBHLVZ010000003">
    <property type="protein sequence ID" value="MFC0385143.1"/>
    <property type="molecule type" value="Genomic_DNA"/>
</dbReference>
<reference evidence="2 3" key="1">
    <citation type="submission" date="2024-09" db="EMBL/GenBank/DDBJ databases">
        <authorList>
            <person name="Sun Q."/>
            <person name="Mori K."/>
        </authorList>
    </citation>
    <scope>NUCLEOTIDE SEQUENCE [LARGE SCALE GENOMIC DNA]</scope>
    <source>
        <strain evidence="2 3">CCM 7468</strain>
    </source>
</reference>
<sequence length="153" mass="16879">MENKTSPTVSHAVAPPSLDAVYQEFADALLKGWRADLPVGQWLASRWDLFVALRDTHEQNWFQMAERLGALGVGRNHHLALTGAWLRRHHLGAVLYAVDARTRAQTREWGLAGTGGVGTAEVNSEETGHPEWFPPGQLLGGPGRREAGRRARK</sequence>
<feature type="region of interest" description="Disordered" evidence="1">
    <location>
        <begin position="115"/>
        <end position="153"/>
    </location>
</feature>
<evidence type="ECO:0000256" key="1">
    <source>
        <dbReference type="SAM" id="MobiDB-lite"/>
    </source>
</evidence>
<protein>
    <submittedName>
        <fullName evidence="2">Uncharacterized protein</fullName>
    </submittedName>
</protein>
<feature type="compositionally biased region" description="Basic and acidic residues" evidence="1">
    <location>
        <begin position="143"/>
        <end position="153"/>
    </location>
</feature>